<organism evidence="2 3">
    <name type="scientific">Diploptera punctata</name>
    <name type="common">Pacific beetle cockroach</name>
    <dbReference type="NCBI Taxonomy" id="6984"/>
    <lineage>
        <taxon>Eukaryota</taxon>
        <taxon>Metazoa</taxon>
        <taxon>Ecdysozoa</taxon>
        <taxon>Arthropoda</taxon>
        <taxon>Hexapoda</taxon>
        <taxon>Insecta</taxon>
        <taxon>Pterygota</taxon>
        <taxon>Neoptera</taxon>
        <taxon>Polyneoptera</taxon>
        <taxon>Dictyoptera</taxon>
        <taxon>Blattodea</taxon>
        <taxon>Blaberoidea</taxon>
        <taxon>Blaberidae</taxon>
        <taxon>Diplopterinae</taxon>
        <taxon>Diploptera</taxon>
    </lineage>
</organism>
<dbReference type="EMBL" id="JASPKZ010007251">
    <property type="protein sequence ID" value="KAJ9585716.1"/>
    <property type="molecule type" value="Genomic_DNA"/>
</dbReference>
<keyword evidence="1" id="KW-0812">Transmembrane</keyword>
<proteinExistence type="predicted"/>
<evidence type="ECO:0000313" key="3">
    <source>
        <dbReference type="Proteomes" id="UP001233999"/>
    </source>
</evidence>
<feature type="transmembrane region" description="Helical" evidence="1">
    <location>
        <begin position="12"/>
        <end position="32"/>
    </location>
</feature>
<reference evidence="2" key="2">
    <citation type="submission" date="2023-05" db="EMBL/GenBank/DDBJ databases">
        <authorList>
            <person name="Fouks B."/>
        </authorList>
    </citation>
    <scope>NUCLEOTIDE SEQUENCE</scope>
    <source>
        <strain evidence="2">Stay&amp;Tobe</strain>
        <tissue evidence="2">Testes</tissue>
    </source>
</reference>
<name>A0AAD8ED62_DIPPU</name>
<sequence length="60" mass="6965">SKFAGVSKFMSLSFLFFWIWIFSQTYLCNVSATCTDQFFAIGEVFVTFLLCMQVLFQNNP</sequence>
<evidence type="ECO:0000313" key="2">
    <source>
        <dbReference type="EMBL" id="KAJ9585716.1"/>
    </source>
</evidence>
<accession>A0AAD8ED62</accession>
<protein>
    <submittedName>
        <fullName evidence="2">Uncharacterized protein</fullName>
    </submittedName>
</protein>
<feature type="non-terminal residue" evidence="2">
    <location>
        <position position="60"/>
    </location>
</feature>
<evidence type="ECO:0000256" key="1">
    <source>
        <dbReference type="SAM" id="Phobius"/>
    </source>
</evidence>
<feature type="transmembrane region" description="Helical" evidence="1">
    <location>
        <begin position="38"/>
        <end position="56"/>
    </location>
</feature>
<reference evidence="2" key="1">
    <citation type="journal article" date="2023" name="IScience">
        <title>Live-bearing cockroach genome reveals convergent evolutionary mechanisms linked to viviparity in insects and beyond.</title>
        <authorList>
            <person name="Fouks B."/>
            <person name="Harrison M.C."/>
            <person name="Mikhailova A.A."/>
            <person name="Marchal E."/>
            <person name="English S."/>
            <person name="Carruthers M."/>
            <person name="Jennings E.C."/>
            <person name="Chiamaka E.L."/>
            <person name="Frigard R.A."/>
            <person name="Pippel M."/>
            <person name="Attardo G.M."/>
            <person name="Benoit J.B."/>
            <person name="Bornberg-Bauer E."/>
            <person name="Tobe S.S."/>
        </authorList>
    </citation>
    <scope>NUCLEOTIDE SEQUENCE</scope>
    <source>
        <strain evidence="2">Stay&amp;Tobe</strain>
    </source>
</reference>
<feature type="non-terminal residue" evidence="2">
    <location>
        <position position="1"/>
    </location>
</feature>
<comment type="caution">
    <text evidence="2">The sequence shown here is derived from an EMBL/GenBank/DDBJ whole genome shotgun (WGS) entry which is preliminary data.</text>
</comment>
<keyword evidence="3" id="KW-1185">Reference proteome</keyword>
<keyword evidence="1" id="KW-0472">Membrane</keyword>
<keyword evidence="1" id="KW-1133">Transmembrane helix</keyword>
<dbReference type="Proteomes" id="UP001233999">
    <property type="component" value="Unassembled WGS sequence"/>
</dbReference>
<dbReference type="AlphaFoldDB" id="A0AAD8ED62"/>
<gene>
    <name evidence="2" type="ORF">L9F63_002506</name>
</gene>